<dbReference type="GO" id="GO:0005576">
    <property type="term" value="C:extracellular region"/>
    <property type="evidence" value="ECO:0007669"/>
    <property type="project" value="UniProtKB-SubCell"/>
</dbReference>
<feature type="domain" description="EGF-like" evidence="9">
    <location>
        <begin position="40"/>
        <end position="76"/>
    </location>
</feature>
<dbReference type="FunFam" id="2.10.25.10:FF:000125">
    <property type="entry name" value="Neurogenic locus notch protein-like"/>
    <property type="match status" value="1"/>
</dbReference>
<dbReference type="FunFam" id="2.10.25.10:FF:000537">
    <property type="entry name" value="Notch 3"/>
    <property type="match status" value="1"/>
</dbReference>
<dbReference type="PANTHER" id="PTHR12916:SF4">
    <property type="entry name" value="UNINFLATABLE, ISOFORM C"/>
    <property type="match status" value="1"/>
</dbReference>
<evidence type="ECO:0000313" key="12">
    <source>
        <dbReference type="WBParaSite" id="GPUH_0000959101-mRNA-1"/>
    </source>
</evidence>
<gene>
    <name evidence="10" type="ORF">GPUH_LOCUS9578</name>
</gene>
<comment type="subcellular location">
    <subcellularLocation>
        <location evidence="1">Secreted</location>
    </subcellularLocation>
</comment>
<evidence type="ECO:0000256" key="2">
    <source>
        <dbReference type="ARBA" id="ARBA00022525"/>
    </source>
</evidence>
<feature type="domain" description="EGF-like" evidence="9">
    <location>
        <begin position="78"/>
        <end position="114"/>
    </location>
</feature>
<keyword evidence="3 8" id="KW-0245">EGF-like domain</keyword>
<keyword evidence="5" id="KW-0677">Repeat</keyword>
<evidence type="ECO:0000256" key="8">
    <source>
        <dbReference type="PROSITE-ProRule" id="PRU00076"/>
    </source>
</evidence>
<evidence type="ECO:0000256" key="3">
    <source>
        <dbReference type="ARBA" id="ARBA00022536"/>
    </source>
</evidence>
<dbReference type="WBParaSite" id="GPUH_0000959101-mRNA-1">
    <property type="protein sequence ID" value="GPUH_0000959101-mRNA-1"/>
    <property type="gene ID" value="GPUH_0000959101"/>
</dbReference>
<keyword evidence="2" id="KW-0964">Secreted</keyword>
<dbReference type="PROSITE" id="PS01187">
    <property type="entry name" value="EGF_CA"/>
    <property type="match status" value="1"/>
</dbReference>
<comment type="caution">
    <text evidence="8">Lacks conserved residue(s) required for the propagation of feature annotation.</text>
</comment>
<dbReference type="PANTHER" id="PTHR12916">
    <property type="entry name" value="CYTOCHROME C OXIDASE POLYPEPTIDE VIC-2"/>
    <property type="match status" value="1"/>
</dbReference>
<dbReference type="InterPro" id="IPR049883">
    <property type="entry name" value="NOTCH1_EGF-like"/>
</dbReference>
<dbReference type="InterPro" id="IPR001881">
    <property type="entry name" value="EGF-like_Ca-bd_dom"/>
</dbReference>
<evidence type="ECO:0000313" key="10">
    <source>
        <dbReference type="EMBL" id="VDK74080.1"/>
    </source>
</evidence>
<dbReference type="InterPro" id="IPR018097">
    <property type="entry name" value="EGF_Ca-bd_CS"/>
</dbReference>
<dbReference type="EMBL" id="UYRT01031899">
    <property type="protein sequence ID" value="VDK74080.1"/>
    <property type="molecule type" value="Genomic_DNA"/>
</dbReference>
<dbReference type="PROSITE" id="PS50026">
    <property type="entry name" value="EGF_3"/>
    <property type="match status" value="2"/>
</dbReference>
<reference evidence="10 11" key="2">
    <citation type="submission" date="2018-11" db="EMBL/GenBank/DDBJ databases">
        <authorList>
            <consortium name="Pathogen Informatics"/>
        </authorList>
    </citation>
    <scope>NUCLEOTIDE SEQUENCE [LARGE SCALE GENOMIC DNA]</scope>
</reference>
<evidence type="ECO:0000256" key="5">
    <source>
        <dbReference type="ARBA" id="ARBA00022737"/>
    </source>
</evidence>
<evidence type="ECO:0000256" key="6">
    <source>
        <dbReference type="ARBA" id="ARBA00022837"/>
    </source>
</evidence>
<organism evidence="12">
    <name type="scientific">Gongylonema pulchrum</name>
    <dbReference type="NCBI Taxonomy" id="637853"/>
    <lineage>
        <taxon>Eukaryota</taxon>
        <taxon>Metazoa</taxon>
        <taxon>Ecdysozoa</taxon>
        <taxon>Nematoda</taxon>
        <taxon>Chromadorea</taxon>
        <taxon>Rhabditida</taxon>
        <taxon>Spirurina</taxon>
        <taxon>Spiruromorpha</taxon>
        <taxon>Spiruroidea</taxon>
        <taxon>Gongylonematidae</taxon>
        <taxon>Gongylonema</taxon>
    </lineage>
</organism>
<keyword evidence="11" id="KW-1185">Reference proteome</keyword>
<dbReference type="Pfam" id="PF00008">
    <property type="entry name" value="EGF"/>
    <property type="match status" value="1"/>
</dbReference>
<keyword evidence="6" id="KW-0106">Calcium</keyword>
<reference evidence="12" key="1">
    <citation type="submission" date="2016-06" db="UniProtKB">
        <authorList>
            <consortium name="WormBaseParasite"/>
        </authorList>
    </citation>
    <scope>IDENTIFICATION</scope>
</reference>
<evidence type="ECO:0000259" key="9">
    <source>
        <dbReference type="PROSITE" id="PS50026"/>
    </source>
</evidence>
<dbReference type="AlphaFoldDB" id="A0A183DLI9"/>
<dbReference type="PROSITE" id="PS01186">
    <property type="entry name" value="EGF_2"/>
    <property type="match status" value="1"/>
</dbReference>
<dbReference type="InterPro" id="IPR000152">
    <property type="entry name" value="EGF-type_Asp/Asn_hydroxyl_site"/>
</dbReference>
<dbReference type="SUPFAM" id="SSF57196">
    <property type="entry name" value="EGF/Laminin"/>
    <property type="match status" value="2"/>
</dbReference>
<dbReference type="GO" id="GO:0005509">
    <property type="term" value="F:calcium ion binding"/>
    <property type="evidence" value="ECO:0007669"/>
    <property type="project" value="InterPro"/>
</dbReference>
<evidence type="ECO:0000256" key="1">
    <source>
        <dbReference type="ARBA" id="ARBA00004613"/>
    </source>
</evidence>
<accession>A0A183DLI9</accession>
<dbReference type="SMART" id="SM00181">
    <property type="entry name" value="EGF"/>
    <property type="match status" value="2"/>
</dbReference>
<dbReference type="PROSITE" id="PS00010">
    <property type="entry name" value="ASX_HYDROXYL"/>
    <property type="match status" value="1"/>
</dbReference>
<evidence type="ECO:0000256" key="4">
    <source>
        <dbReference type="ARBA" id="ARBA00022729"/>
    </source>
</evidence>
<feature type="disulfide bond" evidence="8">
    <location>
        <begin position="66"/>
        <end position="75"/>
    </location>
</feature>
<keyword evidence="4" id="KW-0732">Signal</keyword>
<keyword evidence="7 8" id="KW-1015">Disulfide bond</keyword>
<dbReference type="Pfam" id="PF07645">
    <property type="entry name" value="EGF_CA"/>
    <property type="match status" value="1"/>
</dbReference>
<evidence type="ECO:0000256" key="7">
    <source>
        <dbReference type="ARBA" id="ARBA00023157"/>
    </source>
</evidence>
<dbReference type="CDD" id="cd00054">
    <property type="entry name" value="EGF_CA"/>
    <property type="match status" value="2"/>
</dbReference>
<proteinExistence type="predicted"/>
<dbReference type="OrthoDB" id="430340at2759"/>
<dbReference type="InterPro" id="IPR000742">
    <property type="entry name" value="EGF"/>
</dbReference>
<dbReference type="Proteomes" id="UP000271098">
    <property type="component" value="Unassembled WGS sequence"/>
</dbReference>
<name>A0A183DLI9_9BILA</name>
<dbReference type="PROSITE" id="PS00022">
    <property type="entry name" value="EGF_1"/>
    <property type="match status" value="1"/>
</dbReference>
<evidence type="ECO:0000313" key="11">
    <source>
        <dbReference type="Proteomes" id="UP000271098"/>
    </source>
</evidence>
<dbReference type="Gene3D" id="2.10.25.10">
    <property type="entry name" value="Laminin"/>
    <property type="match status" value="2"/>
</dbReference>
<sequence>MAVAGFSGELCEIGSIDCQVQGCSSGERCVVMNSGTSYCAPDPCVPNPCQHDGTCTAFKDSFECTCPNGYEGKLCSDDVDECAQSPCKNGAVCVNSLGSFTCLCKDGFRGQQILLF</sequence>
<protein>
    <submittedName>
        <fullName evidence="12">EGF-like domain-containing protein</fullName>
    </submittedName>
</protein>
<dbReference type="SMART" id="SM00179">
    <property type="entry name" value="EGF_CA"/>
    <property type="match status" value="2"/>
</dbReference>